<protein>
    <submittedName>
        <fullName evidence="1">Uncharacterized protein</fullName>
    </submittedName>
</protein>
<dbReference type="VEuPathDB" id="GiardiaDB:SS50377_28315"/>
<sequence length="141" mass="16122">MPIPIADPKNRPFEQLSFNDKDIIFQDFQNGYVEYQFEELRLRDIRSNQYGREILRTDFENPLSKQNISQQVVNSPTINMQYALAELGPLLYGTPTLTFGNLDQPNLQDPTINFAGLQSSIVGMEQRNADRGLALKLDDVL</sequence>
<name>V6LS14_9EUKA</name>
<dbReference type="AlphaFoldDB" id="V6LS14"/>
<dbReference type="Proteomes" id="UP000018208">
    <property type="component" value="Unassembled WGS sequence"/>
</dbReference>
<evidence type="ECO:0000313" key="3">
    <source>
        <dbReference type="Proteomes" id="UP000018208"/>
    </source>
</evidence>
<gene>
    <name evidence="1" type="ORF">SS50377_12574</name>
    <name evidence="2" type="ORF">SS50377_28315</name>
</gene>
<proteinExistence type="predicted"/>
<keyword evidence="3" id="KW-1185">Reference proteome</keyword>
<evidence type="ECO:0000313" key="1">
    <source>
        <dbReference type="EMBL" id="EST47365.1"/>
    </source>
</evidence>
<reference evidence="2" key="2">
    <citation type="submission" date="2020-12" db="EMBL/GenBank/DDBJ databases">
        <title>New Spironucleus salmonicida genome in near-complete chromosomes.</title>
        <authorList>
            <person name="Xu F."/>
            <person name="Kurt Z."/>
            <person name="Jimenez-Gonzalez A."/>
            <person name="Astvaldsson A."/>
            <person name="Andersson J.O."/>
            <person name="Svard S.G."/>
        </authorList>
    </citation>
    <scope>NUCLEOTIDE SEQUENCE</scope>
    <source>
        <strain evidence="2">ATCC 50377</strain>
    </source>
</reference>
<evidence type="ECO:0000313" key="2">
    <source>
        <dbReference type="EMBL" id="KAH0570339.1"/>
    </source>
</evidence>
<accession>V6LS14</accession>
<reference evidence="1 2" key="1">
    <citation type="journal article" date="2014" name="PLoS Genet.">
        <title>The Genome of Spironucleus salmonicida Highlights a Fish Pathogen Adapted to Fluctuating Environments.</title>
        <authorList>
            <person name="Xu F."/>
            <person name="Jerlstrom-Hultqvist J."/>
            <person name="Einarsson E."/>
            <person name="Astvaldsson A."/>
            <person name="Svard S.G."/>
            <person name="Andersson J.O."/>
        </authorList>
    </citation>
    <scope>NUCLEOTIDE SEQUENCE</scope>
    <source>
        <strain evidence="2">ATCC 50377</strain>
    </source>
</reference>
<dbReference type="EMBL" id="KI546042">
    <property type="protein sequence ID" value="EST47365.1"/>
    <property type="molecule type" value="Genomic_DNA"/>
</dbReference>
<dbReference type="EMBL" id="AUWU02000008">
    <property type="protein sequence ID" value="KAH0570339.1"/>
    <property type="molecule type" value="Genomic_DNA"/>
</dbReference>
<organism evidence="1">
    <name type="scientific">Spironucleus salmonicida</name>
    <dbReference type="NCBI Taxonomy" id="348837"/>
    <lineage>
        <taxon>Eukaryota</taxon>
        <taxon>Metamonada</taxon>
        <taxon>Diplomonadida</taxon>
        <taxon>Hexamitidae</taxon>
        <taxon>Hexamitinae</taxon>
        <taxon>Spironucleus</taxon>
    </lineage>
</organism>
<dbReference type="OrthoDB" id="10257354at2759"/>